<dbReference type="InterPro" id="IPR007061">
    <property type="entry name" value="MST-like"/>
</dbReference>
<reference evidence="2 3" key="1">
    <citation type="journal article" date="2019" name="Int. J. Syst. Evol. Microbiol.">
        <title>The Global Catalogue of Microorganisms (GCM) 10K type strain sequencing project: providing services to taxonomists for standard genome sequencing and annotation.</title>
        <authorList>
            <consortium name="The Broad Institute Genomics Platform"/>
            <consortium name="The Broad Institute Genome Sequencing Center for Infectious Disease"/>
            <person name="Wu L."/>
            <person name="Ma J."/>
        </authorList>
    </citation>
    <scope>NUCLEOTIDE SEQUENCE [LARGE SCALE GENOMIC DNA]</scope>
    <source>
        <strain evidence="2 3">JCM 6242</strain>
    </source>
</reference>
<evidence type="ECO:0000313" key="2">
    <source>
        <dbReference type="EMBL" id="GAA2868833.1"/>
    </source>
</evidence>
<dbReference type="InterPro" id="IPR034660">
    <property type="entry name" value="DinB/YfiT-like"/>
</dbReference>
<dbReference type="SUPFAM" id="SSF109854">
    <property type="entry name" value="DinB/YfiT-like putative metalloenzymes"/>
    <property type="match status" value="1"/>
</dbReference>
<dbReference type="Proteomes" id="UP001500831">
    <property type="component" value="Unassembled WGS sequence"/>
</dbReference>
<dbReference type="RefSeq" id="WP_344971381.1">
    <property type="nucleotide sequence ID" value="NZ_BAAAVI010000017.1"/>
</dbReference>
<name>A0ABN3VWT9_9ACTN</name>
<evidence type="ECO:0000313" key="3">
    <source>
        <dbReference type="Proteomes" id="UP001500831"/>
    </source>
</evidence>
<evidence type="ECO:0000256" key="1">
    <source>
        <dbReference type="SAM" id="MobiDB-lite"/>
    </source>
</evidence>
<gene>
    <name evidence="2" type="ORF">GCM10010517_28720</name>
</gene>
<dbReference type="Gene3D" id="1.20.120.450">
    <property type="entry name" value="dinb family like domain"/>
    <property type="match status" value="1"/>
</dbReference>
<dbReference type="EMBL" id="BAAAVI010000017">
    <property type="protein sequence ID" value="GAA2868833.1"/>
    <property type="molecule type" value="Genomic_DNA"/>
</dbReference>
<accession>A0ABN3VWT9</accession>
<organism evidence="2 3">
    <name type="scientific">Streptosporangium fragile</name>
    <dbReference type="NCBI Taxonomy" id="46186"/>
    <lineage>
        <taxon>Bacteria</taxon>
        <taxon>Bacillati</taxon>
        <taxon>Actinomycetota</taxon>
        <taxon>Actinomycetes</taxon>
        <taxon>Streptosporangiales</taxon>
        <taxon>Streptosporangiaceae</taxon>
        <taxon>Streptosporangium</taxon>
    </lineage>
</organism>
<proteinExistence type="predicted"/>
<keyword evidence="3" id="KW-1185">Reference proteome</keyword>
<comment type="caution">
    <text evidence="2">The sequence shown here is derived from an EMBL/GenBank/DDBJ whole genome shotgun (WGS) entry which is preliminary data.</text>
</comment>
<sequence>MITDDDYLYYVDRALDGMTGIVAGLGDELANERPPIPGANSPYALLTHCLGVVSFWGGAMVAGREVVRDRDGEFTSAGPVGPLLDRAAAVRAQLAEDVRAAAYGEGLRGTPPPGFLGPDRELTQGAALFHVYEELAQHHGQMEILRDAILAGRARQAGYPGRVESAGRSEPVGPVGRAGRSEPVGWTGPAESTGMY</sequence>
<evidence type="ECO:0008006" key="4">
    <source>
        <dbReference type="Google" id="ProtNLM"/>
    </source>
</evidence>
<protein>
    <recommendedName>
        <fullName evidence="4">DUF664 domain-containing protein</fullName>
    </recommendedName>
</protein>
<feature type="region of interest" description="Disordered" evidence="1">
    <location>
        <begin position="159"/>
        <end position="196"/>
    </location>
</feature>
<dbReference type="Pfam" id="PF04978">
    <property type="entry name" value="MST"/>
    <property type="match status" value="1"/>
</dbReference>